<feature type="domain" description="Histone acetyltransferase Rv0428c-like SH3" evidence="2">
    <location>
        <begin position="4"/>
        <end position="62"/>
    </location>
</feature>
<dbReference type="AlphaFoldDB" id="A0A6N7EJK0"/>
<accession>A0A6N7EJK0</accession>
<protein>
    <recommendedName>
        <fullName evidence="2">Histone acetyltransferase Rv0428c-like SH3 domain-containing protein</fullName>
    </recommendedName>
</protein>
<reference evidence="3 4" key="1">
    <citation type="submission" date="2019-10" db="EMBL/GenBank/DDBJ databases">
        <title>Georgenia wutianyii sp. nov. and Georgenia yuyongxinii sp. nov. isolated from plateau pika (Ochotona curzoniae) in the Qinghai-Tibet plateau of China.</title>
        <authorList>
            <person name="Tian Z."/>
        </authorList>
    </citation>
    <scope>NUCLEOTIDE SEQUENCE [LARGE SCALE GENOMIC DNA]</scope>
    <source>
        <strain evidence="3 4">JCM 19765</strain>
    </source>
</reference>
<evidence type="ECO:0000256" key="1">
    <source>
        <dbReference type="SAM" id="MobiDB-lite"/>
    </source>
</evidence>
<dbReference type="Proteomes" id="UP000437709">
    <property type="component" value="Unassembled WGS sequence"/>
</dbReference>
<dbReference type="OrthoDB" id="3631934at2"/>
<evidence type="ECO:0000259" key="2">
    <source>
        <dbReference type="Pfam" id="PF24551"/>
    </source>
</evidence>
<feature type="region of interest" description="Disordered" evidence="1">
    <location>
        <begin position="59"/>
        <end position="82"/>
    </location>
</feature>
<proteinExistence type="predicted"/>
<name>A0A6N7EJK0_9MICO</name>
<dbReference type="InterPro" id="IPR056934">
    <property type="entry name" value="SH3_Rv0428c"/>
</dbReference>
<sequence length="82" mass="8979">MRWQVGERVVVRYRLEEADDPTGGRPRLSDALGDLVAVRADGVVVRTRRGDVHVPAGAMVTGKRVPPPPDPARYRRTPPPSA</sequence>
<dbReference type="EMBL" id="WHPC01000022">
    <property type="protein sequence ID" value="MPV36927.1"/>
    <property type="molecule type" value="Genomic_DNA"/>
</dbReference>
<comment type="caution">
    <text evidence="3">The sequence shown here is derived from an EMBL/GenBank/DDBJ whole genome shotgun (WGS) entry which is preliminary data.</text>
</comment>
<evidence type="ECO:0000313" key="3">
    <source>
        <dbReference type="EMBL" id="MPV36927.1"/>
    </source>
</evidence>
<dbReference type="Pfam" id="PF24551">
    <property type="entry name" value="SH3_Rv0428c"/>
    <property type="match status" value="1"/>
</dbReference>
<evidence type="ECO:0000313" key="4">
    <source>
        <dbReference type="Proteomes" id="UP000437709"/>
    </source>
</evidence>
<feature type="compositionally biased region" description="Pro residues" evidence="1">
    <location>
        <begin position="65"/>
        <end position="82"/>
    </location>
</feature>
<organism evidence="3 4">
    <name type="scientific">Georgenia subflava</name>
    <dbReference type="NCBI Taxonomy" id="1622177"/>
    <lineage>
        <taxon>Bacteria</taxon>
        <taxon>Bacillati</taxon>
        <taxon>Actinomycetota</taxon>
        <taxon>Actinomycetes</taxon>
        <taxon>Micrococcales</taxon>
        <taxon>Bogoriellaceae</taxon>
        <taxon>Georgenia</taxon>
    </lineage>
</organism>
<gene>
    <name evidence="3" type="ORF">GB881_07645</name>
</gene>
<keyword evidence="4" id="KW-1185">Reference proteome</keyword>